<dbReference type="SUPFAM" id="SSF55874">
    <property type="entry name" value="ATPase domain of HSP90 chaperone/DNA topoisomerase II/histidine kinase"/>
    <property type="match status" value="1"/>
</dbReference>
<proteinExistence type="predicted"/>
<dbReference type="EMBL" id="FOGF01000020">
    <property type="protein sequence ID" value="SER13013.1"/>
    <property type="molecule type" value="Genomic_DNA"/>
</dbReference>
<dbReference type="Gene3D" id="3.30.565.10">
    <property type="entry name" value="Histidine kinase-like ATPase, C-terminal domain"/>
    <property type="match status" value="1"/>
</dbReference>
<evidence type="ECO:0000256" key="1">
    <source>
        <dbReference type="SAM" id="Phobius"/>
    </source>
</evidence>
<dbReference type="InterPro" id="IPR036890">
    <property type="entry name" value="HATPase_C_sf"/>
</dbReference>
<feature type="non-terminal residue" evidence="3">
    <location>
        <position position="1"/>
    </location>
</feature>
<evidence type="ECO:0000313" key="3">
    <source>
        <dbReference type="EMBL" id="SER13013.1"/>
    </source>
</evidence>
<evidence type="ECO:0000259" key="2">
    <source>
        <dbReference type="Pfam" id="PF14501"/>
    </source>
</evidence>
<dbReference type="PANTHER" id="PTHR40448">
    <property type="entry name" value="TWO-COMPONENT SENSOR HISTIDINE KINASE"/>
    <property type="match status" value="1"/>
</dbReference>
<keyword evidence="1" id="KW-0472">Membrane</keyword>
<dbReference type="InterPro" id="IPR032834">
    <property type="entry name" value="NatK-like_C"/>
</dbReference>
<dbReference type="PANTHER" id="PTHR40448:SF1">
    <property type="entry name" value="TWO-COMPONENT SENSOR HISTIDINE KINASE"/>
    <property type="match status" value="1"/>
</dbReference>
<evidence type="ECO:0000313" key="4">
    <source>
        <dbReference type="Proteomes" id="UP000198556"/>
    </source>
</evidence>
<dbReference type="OrthoDB" id="1652078at2"/>
<accession>A0A1H9LQ60</accession>
<dbReference type="GO" id="GO:0042802">
    <property type="term" value="F:identical protein binding"/>
    <property type="evidence" value="ECO:0007669"/>
    <property type="project" value="TreeGrafter"/>
</dbReference>
<dbReference type="Proteomes" id="UP000198556">
    <property type="component" value="Unassembled WGS sequence"/>
</dbReference>
<gene>
    <name evidence="3" type="ORF">SAMN05421767_12036</name>
</gene>
<name>A0A1H9LQ60_9LACT</name>
<reference evidence="3 4" key="1">
    <citation type="submission" date="2016-10" db="EMBL/GenBank/DDBJ databases">
        <authorList>
            <person name="de Groot N.N."/>
        </authorList>
    </citation>
    <scope>NUCLEOTIDE SEQUENCE [LARGE SCALE GENOMIC DNA]</scope>
    <source>
        <strain evidence="3 4">DSM 15827</strain>
    </source>
</reference>
<dbReference type="Pfam" id="PF14501">
    <property type="entry name" value="HATPase_c_5"/>
    <property type="match status" value="1"/>
</dbReference>
<sequence>EYLEIKVTASLSIFIVTLLVMLYLRDQQLKYLHQKIVQQKEEEIRGANHMVDELATLYNEVRGFRHDFGGIMSTMDSAIKAQDIEEVTKIYESVFEKMHQQISSSYYSGFNLGKIKEIGFRGVIANKMIQAKNNGIPFRLEVMQEVPPVNAPLLETVRILTILLDNALEATINARNPEVTLSLLVKNNQVVMIVKNTRDQKILIDGQKIWQRGYSTKGYNRGQGLANLSEICADLDSIDIETHISNSHFTQTIFFETRC</sequence>
<organism evidence="3 4">
    <name type="scientific">Granulicatella balaenopterae</name>
    <dbReference type="NCBI Taxonomy" id="137733"/>
    <lineage>
        <taxon>Bacteria</taxon>
        <taxon>Bacillati</taxon>
        <taxon>Bacillota</taxon>
        <taxon>Bacilli</taxon>
        <taxon>Lactobacillales</taxon>
        <taxon>Carnobacteriaceae</taxon>
        <taxon>Granulicatella</taxon>
    </lineage>
</organism>
<feature type="domain" description="Sensor histidine kinase NatK-like C-terminal" evidence="2">
    <location>
        <begin position="155"/>
        <end position="255"/>
    </location>
</feature>
<dbReference type="STRING" id="137733.SAMN05421767_12036"/>
<feature type="transmembrane region" description="Helical" evidence="1">
    <location>
        <begin position="6"/>
        <end position="24"/>
    </location>
</feature>
<keyword evidence="1" id="KW-0812">Transmembrane</keyword>
<dbReference type="RefSeq" id="WP_143054383.1">
    <property type="nucleotide sequence ID" value="NZ_FOGF01000020.1"/>
</dbReference>
<keyword evidence="1" id="KW-1133">Transmembrane helix</keyword>
<protein>
    <submittedName>
        <fullName evidence="3">GHKL domain-containing protein</fullName>
    </submittedName>
</protein>
<dbReference type="AlphaFoldDB" id="A0A1H9LQ60"/>
<keyword evidence="4" id="KW-1185">Reference proteome</keyword>